<reference evidence="3 4" key="1">
    <citation type="submission" date="2018-01" db="EMBL/GenBank/DDBJ databases">
        <title>Denitrification phenotypes of diverse strains of Pseudomonas stutzeri.</title>
        <authorList>
            <person name="Milligan D.A."/>
            <person name="Bergaust L."/>
            <person name="Bakken L.R."/>
            <person name="Frostegard A."/>
        </authorList>
    </citation>
    <scope>NUCLEOTIDE SEQUENCE [LARGE SCALE GENOMIC DNA]</scope>
    <source>
        <strain evidence="3 4">CCUG 44592</strain>
    </source>
</reference>
<dbReference type="Pfam" id="PF13489">
    <property type="entry name" value="Methyltransf_23"/>
    <property type="match status" value="1"/>
</dbReference>
<proteinExistence type="predicted"/>
<dbReference type="CDD" id="cd03801">
    <property type="entry name" value="GT4_PimA-like"/>
    <property type="match status" value="1"/>
</dbReference>
<dbReference type="Pfam" id="PF00534">
    <property type="entry name" value="Glycos_transf_1"/>
    <property type="match status" value="2"/>
</dbReference>
<name>A0A2N8RDA5_STUST</name>
<dbReference type="SUPFAM" id="SSF53335">
    <property type="entry name" value="S-adenosyl-L-methionine-dependent methyltransferases"/>
    <property type="match status" value="1"/>
</dbReference>
<protein>
    <submittedName>
        <fullName evidence="3">Glycosyl transferase family 1</fullName>
    </submittedName>
</protein>
<dbReference type="EMBL" id="POUM01000010">
    <property type="protein sequence ID" value="PNF59068.1"/>
    <property type="molecule type" value="Genomic_DNA"/>
</dbReference>
<evidence type="ECO:0000313" key="3">
    <source>
        <dbReference type="EMBL" id="PNF59068.1"/>
    </source>
</evidence>
<organism evidence="3 4">
    <name type="scientific">Stutzerimonas stutzeri</name>
    <name type="common">Pseudomonas stutzeri</name>
    <dbReference type="NCBI Taxonomy" id="316"/>
    <lineage>
        <taxon>Bacteria</taxon>
        <taxon>Pseudomonadati</taxon>
        <taxon>Pseudomonadota</taxon>
        <taxon>Gammaproteobacteria</taxon>
        <taxon>Pseudomonadales</taxon>
        <taxon>Pseudomonadaceae</taxon>
        <taxon>Stutzerimonas</taxon>
    </lineage>
</organism>
<evidence type="ECO:0000259" key="2">
    <source>
        <dbReference type="Pfam" id="PF00534"/>
    </source>
</evidence>
<dbReference type="InterPro" id="IPR001296">
    <property type="entry name" value="Glyco_trans_1"/>
</dbReference>
<dbReference type="Proteomes" id="UP000236003">
    <property type="component" value="Unassembled WGS sequence"/>
</dbReference>
<dbReference type="SUPFAM" id="SSF53756">
    <property type="entry name" value="UDP-Glycosyltransferase/glycogen phosphorylase"/>
    <property type="match status" value="2"/>
</dbReference>
<dbReference type="PANTHER" id="PTHR46401:SF9">
    <property type="entry name" value="MANNOSYLTRANSFERASE A"/>
    <property type="match status" value="1"/>
</dbReference>
<sequence length="1239" mass="138371">MSDFYRALEERFRASREEIQARLSSYRPFLEALLARHDKPRAFDIGCGRGEWLQMLGEMGFDAQGVDLDDAMLAACHEAGLNARNQDALSALQAAPDGYYQLITSFHVVEHLDFDYLQLLLKEAARALAPGGLLILETPNSENLMVGTSSFYLDPTHHRPVPALFLEFLCQQSGFSRCMIMRLQEDPALTSSDASIGLWQVLYGVSPDYAIVAQKDTDESDVFAELFTREYGLGLEKLALRHDRQVADKFQQLASDQAAAHQWLEERLTALTDRYDERIQELAERCEQTEAALQQVYLSRSWRITQPMRDLADSVRHRDRSWAQRLIMRPLRAGLFHLRKKPALTASILRAARHIPGLESRLRRLQMALERPEHAAGHASVEYAPRVVSLASRLGKLADATRPLPAAMPARPRLAFVTPLPPERTGIADYSAELLPELSAYFQIDVIVEQDVIEASWINDNCQIHDAGWLRENADAFDAVLYHVGNSAYHDWMFSLLQDVPGILVLHDFFLSGLVWSLEAMPQHQGVKLKELYYSHGYPALAQALRGTDGSQIAFRYPFNRTIIESAVGVIVHSDVSFRLAQQWFGDKTASNWRRIPLLRVPATPMNAREARERLQLPESAFVVCSYGQLGVTKLNHRLLQAWLASDLARSPDCILVFVGELTDDEYGQSLRAAMLESGIESQIRITGWASGETFRDYLAAADVAVQLRTLSRGETSAAVLDCMNYGLPTIVNANGSMADLSPDGIYRLADDFDTAELSAALEHFWNDLPARELIGKRAKDIVETLHSPAGSARLYRDAISDFVAAARQADRVLQDAVKALPATDQGSLLALAERLAKGQAAPARQPQLLLDITATSRLDRHTGIERVAKALTLALLEEPPAGYRIEPVYLSDQGGRWHYKYASECTARLLGIPEVIQDRGVDYAAGDCLLALDYSGEAFIRASEKGLFTGIREQGVQCRMLVHDLLPVTRPELFPPNANSHFSRWLDAVAQLDGAICVTRTVADELRRWLQVNHPERSESFTLGYSHHGADISGSAPSRGLPDDAEQILSRLAERPSILMVGTLEPRKGYTQALAAFTELWNEGVELNLVIVGREGWRDLPDEQRRDIPELIRQLRHHPEREQRLFWLDGISDEFLEKIYAAADGLLAASLDEGFGLPLIEAAQKRLPILARDIPVFREVAANHACFFRADSPSELGEAISAWQAGGFKPSAAEMPWLTWRRSADNLQRILLASEQLP</sequence>
<dbReference type="InterPro" id="IPR029063">
    <property type="entry name" value="SAM-dependent_MTases_sf"/>
</dbReference>
<dbReference type="Gene3D" id="3.40.50.150">
    <property type="entry name" value="Vaccinia Virus protein VP39"/>
    <property type="match status" value="1"/>
</dbReference>
<dbReference type="AlphaFoldDB" id="A0A2N8RDA5"/>
<keyword evidence="1" id="KW-0175">Coiled coil</keyword>
<dbReference type="RefSeq" id="WP_102820761.1">
    <property type="nucleotide sequence ID" value="NZ_JAMOHR010000009.1"/>
</dbReference>
<accession>A0A2N8RDA5</accession>
<feature type="domain" description="Glycosyl transferase family 1" evidence="2">
    <location>
        <begin position="609"/>
        <end position="780"/>
    </location>
</feature>
<dbReference type="GO" id="GO:0009103">
    <property type="term" value="P:lipopolysaccharide biosynthetic process"/>
    <property type="evidence" value="ECO:0007669"/>
    <property type="project" value="TreeGrafter"/>
</dbReference>
<evidence type="ECO:0000313" key="4">
    <source>
        <dbReference type="Proteomes" id="UP000236003"/>
    </source>
</evidence>
<evidence type="ECO:0000256" key="1">
    <source>
        <dbReference type="SAM" id="Coils"/>
    </source>
</evidence>
<comment type="caution">
    <text evidence="3">The sequence shown here is derived from an EMBL/GenBank/DDBJ whole genome shotgun (WGS) entry which is preliminary data.</text>
</comment>
<dbReference type="PANTHER" id="PTHR46401">
    <property type="entry name" value="GLYCOSYLTRANSFERASE WBBK-RELATED"/>
    <property type="match status" value="1"/>
</dbReference>
<gene>
    <name evidence="3" type="ORF">CXK99_12420</name>
</gene>
<feature type="domain" description="Glycosyl transferase family 1" evidence="2">
    <location>
        <begin position="1054"/>
        <end position="1204"/>
    </location>
</feature>
<dbReference type="CDD" id="cd02440">
    <property type="entry name" value="AdoMet_MTases"/>
    <property type="match status" value="1"/>
</dbReference>
<dbReference type="CDD" id="cd03809">
    <property type="entry name" value="GT4_MtfB-like"/>
    <property type="match status" value="1"/>
</dbReference>
<keyword evidence="3" id="KW-0808">Transferase</keyword>
<dbReference type="Gene3D" id="3.40.50.2000">
    <property type="entry name" value="Glycogen Phosphorylase B"/>
    <property type="match status" value="2"/>
</dbReference>
<feature type="coiled-coil region" evidence="1">
    <location>
        <begin position="272"/>
        <end position="299"/>
    </location>
</feature>
<dbReference type="GO" id="GO:0016757">
    <property type="term" value="F:glycosyltransferase activity"/>
    <property type="evidence" value="ECO:0007669"/>
    <property type="project" value="InterPro"/>
</dbReference>